<feature type="transmembrane region" description="Helical" evidence="7">
    <location>
        <begin position="42"/>
        <end position="61"/>
    </location>
</feature>
<reference evidence="9 10" key="1">
    <citation type="submission" date="2017-10" db="EMBL/GenBank/DDBJ databases">
        <title>Comparative genomics in systemic dimorphic fungi from Ajellomycetaceae.</title>
        <authorList>
            <person name="Munoz J.F."/>
            <person name="Mcewen J.G."/>
            <person name="Clay O.K."/>
            <person name="Cuomo C.A."/>
        </authorList>
    </citation>
    <scope>NUCLEOTIDE SEQUENCE [LARGE SCALE GENOMIC DNA]</scope>
    <source>
        <strain evidence="9 10">UAMH130</strain>
    </source>
</reference>
<feature type="compositionally biased region" description="Polar residues" evidence="6">
    <location>
        <begin position="395"/>
        <end position="404"/>
    </location>
</feature>
<feature type="transmembrane region" description="Helical" evidence="7">
    <location>
        <begin position="95"/>
        <end position="115"/>
    </location>
</feature>
<feature type="transmembrane region" description="Helical" evidence="7">
    <location>
        <begin position="191"/>
        <end position="215"/>
    </location>
</feature>
<comment type="subcellular location">
    <subcellularLocation>
        <location evidence="1">Membrane</location>
        <topology evidence="1">Multi-pass membrane protein</topology>
    </subcellularLocation>
</comment>
<feature type="domain" description="Rhodopsin" evidence="8">
    <location>
        <begin position="26"/>
        <end position="290"/>
    </location>
</feature>
<keyword evidence="10" id="KW-1185">Reference proteome</keyword>
<evidence type="ECO:0000256" key="5">
    <source>
        <dbReference type="ARBA" id="ARBA00038359"/>
    </source>
</evidence>
<keyword evidence="2 7" id="KW-0812">Transmembrane</keyword>
<comment type="caution">
    <text evidence="9">The sequence shown here is derived from an EMBL/GenBank/DDBJ whole genome shotgun (WGS) entry which is preliminary data.</text>
</comment>
<comment type="similarity">
    <text evidence="5">Belongs to the SAT4 family.</text>
</comment>
<feature type="region of interest" description="Disordered" evidence="6">
    <location>
        <begin position="371"/>
        <end position="468"/>
    </location>
</feature>
<evidence type="ECO:0000256" key="1">
    <source>
        <dbReference type="ARBA" id="ARBA00004141"/>
    </source>
</evidence>
<name>A0A2B7WRD7_9EURO</name>
<organism evidence="9 10">
    <name type="scientific">Blastomyces parvus</name>
    <dbReference type="NCBI Taxonomy" id="2060905"/>
    <lineage>
        <taxon>Eukaryota</taxon>
        <taxon>Fungi</taxon>
        <taxon>Dikarya</taxon>
        <taxon>Ascomycota</taxon>
        <taxon>Pezizomycotina</taxon>
        <taxon>Eurotiomycetes</taxon>
        <taxon>Eurotiomycetidae</taxon>
        <taxon>Onygenales</taxon>
        <taxon>Ajellomycetaceae</taxon>
        <taxon>Blastomyces</taxon>
    </lineage>
</organism>
<feature type="transmembrane region" description="Helical" evidence="7">
    <location>
        <begin position="6"/>
        <end position="30"/>
    </location>
</feature>
<feature type="compositionally biased region" description="Polar residues" evidence="6">
    <location>
        <begin position="439"/>
        <end position="452"/>
    </location>
</feature>
<evidence type="ECO:0000256" key="7">
    <source>
        <dbReference type="SAM" id="Phobius"/>
    </source>
</evidence>
<dbReference type="Pfam" id="PF20684">
    <property type="entry name" value="Fung_rhodopsin"/>
    <property type="match status" value="1"/>
</dbReference>
<gene>
    <name evidence="9" type="ORF">GX51_06407</name>
</gene>
<proteinExistence type="inferred from homology"/>
<feature type="compositionally biased region" description="Gly residues" evidence="6">
    <location>
        <begin position="458"/>
        <end position="468"/>
    </location>
</feature>
<evidence type="ECO:0000313" key="10">
    <source>
        <dbReference type="Proteomes" id="UP000224080"/>
    </source>
</evidence>
<evidence type="ECO:0000256" key="2">
    <source>
        <dbReference type="ARBA" id="ARBA00022692"/>
    </source>
</evidence>
<sequence>MAPAKHVQALVVITVFPAISFVLFALRIYSKHLTKNWGWDDLFVIISMVLVIGMCATSWGYTIHTKQGYPSEYFPPGPIPYPIVGKRYNLANQLLYFPILTFVRASIIAFILSLSGLRKFVVLTLRILFVVNMCAGIAVFLATLFQCRPIHYAWDTVEMDHNAQQAAGADENGMKDGQLVRAGTCHPYKSFFLTMALITILLDAWLLSIPSFIVWGINMPKRQKFMVVMVLSIGAVVTAFSIVRTVIVVENFSKSAREQVSDTKYTFANIETNCAIWAATVPALKSLIARVFPRWWETRRRTPYPVSPNHLPNSLSHQTSTPPVAGSWKGSQAASSNDPQSHPLDSLAPPRRSDDSEAELRRFEYDPKVSGLFRGGQNYLPEDQSSGGTMAMHSGFSSNRQASPDSKLVPPPPNESHFGSTQDAGREEEGWPLSPSPTPTTAVQSTVASPLQSREWDGGGNGSSRGEV</sequence>
<evidence type="ECO:0000259" key="8">
    <source>
        <dbReference type="Pfam" id="PF20684"/>
    </source>
</evidence>
<accession>A0A2B7WRD7</accession>
<keyword evidence="3 7" id="KW-1133">Transmembrane helix</keyword>
<keyword evidence="4 7" id="KW-0472">Membrane</keyword>
<dbReference type="AlphaFoldDB" id="A0A2B7WRD7"/>
<dbReference type="Proteomes" id="UP000224080">
    <property type="component" value="Unassembled WGS sequence"/>
</dbReference>
<feature type="compositionally biased region" description="Polar residues" evidence="6">
    <location>
        <begin position="329"/>
        <end position="340"/>
    </location>
</feature>
<dbReference type="InterPro" id="IPR049326">
    <property type="entry name" value="Rhodopsin_dom_fungi"/>
</dbReference>
<feature type="transmembrane region" description="Helical" evidence="7">
    <location>
        <begin position="227"/>
        <end position="247"/>
    </location>
</feature>
<dbReference type="EMBL" id="PDNC01000105">
    <property type="protein sequence ID" value="PGG99148.1"/>
    <property type="molecule type" value="Genomic_DNA"/>
</dbReference>
<dbReference type="PANTHER" id="PTHR33048">
    <property type="entry name" value="PTH11-LIKE INTEGRAL MEMBRANE PROTEIN (AFU_ORTHOLOGUE AFUA_5G11245)"/>
    <property type="match status" value="1"/>
</dbReference>
<feature type="compositionally biased region" description="Polar residues" evidence="6">
    <location>
        <begin position="310"/>
        <end position="322"/>
    </location>
</feature>
<evidence type="ECO:0000256" key="6">
    <source>
        <dbReference type="SAM" id="MobiDB-lite"/>
    </source>
</evidence>
<feature type="region of interest" description="Disordered" evidence="6">
    <location>
        <begin position="306"/>
        <end position="358"/>
    </location>
</feature>
<evidence type="ECO:0000313" key="9">
    <source>
        <dbReference type="EMBL" id="PGG99148.1"/>
    </source>
</evidence>
<dbReference type="GO" id="GO:0016020">
    <property type="term" value="C:membrane"/>
    <property type="evidence" value="ECO:0007669"/>
    <property type="project" value="UniProtKB-SubCell"/>
</dbReference>
<dbReference type="OrthoDB" id="5329176at2759"/>
<evidence type="ECO:0000256" key="3">
    <source>
        <dbReference type="ARBA" id="ARBA00022989"/>
    </source>
</evidence>
<evidence type="ECO:0000256" key="4">
    <source>
        <dbReference type="ARBA" id="ARBA00023136"/>
    </source>
</evidence>
<dbReference type="PANTHER" id="PTHR33048:SF47">
    <property type="entry name" value="INTEGRAL MEMBRANE PROTEIN-RELATED"/>
    <property type="match status" value="1"/>
</dbReference>
<protein>
    <recommendedName>
        <fullName evidence="8">Rhodopsin domain-containing protein</fullName>
    </recommendedName>
</protein>
<feature type="transmembrane region" description="Helical" evidence="7">
    <location>
        <begin position="127"/>
        <end position="145"/>
    </location>
</feature>
<dbReference type="STRING" id="2060905.A0A2B7WRD7"/>
<dbReference type="InterPro" id="IPR052337">
    <property type="entry name" value="SAT4-like"/>
</dbReference>